<dbReference type="OrthoDB" id="29072at2759"/>
<dbReference type="InterPro" id="IPR003960">
    <property type="entry name" value="ATPase_AAA_CS"/>
</dbReference>
<dbReference type="Proteomes" id="UP000692954">
    <property type="component" value="Unassembled WGS sequence"/>
</dbReference>
<feature type="domain" description="AAA+ ATPase" evidence="7">
    <location>
        <begin position="171"/>
        <end position="307"/>
    </location>
</feature>
<dbReference type="AlphaFoldDB" id="A0A8S1KF09"/>
<keyword evidence="4 6" id="KW-0547">Nucleotide-binding</keyword>
<evidence type="ECO:0000256" key="2">
    <source>
        <dbReference type="ARBA" id="ARBA00006914"/>
    </source>
</evidence>
<dbReference type="FunFam" id="3.40.50.300:FF:001054">
    <property type="entry name" value="ATPase, AAA family, putative"/>
    <property type="match status" value="1"/>
</dbReference>
<comment type="similarity">
    <text evidence="2 6">Belongs to the AAA ATPase family.</text>
</comment>
<dbReference type="InterPro" id="IPR003593">
    <property type="entry name" value="AAA+_ATPase"/>
</dbReference>
<dbReference type="GO" id="GO:0005524">
    <property type="term" value="F:ATP binding"/>
    <property type="evidence" value="ECO:0007669"/>
    <property type="project" value="UniProtKB-KW"/>
</dbReference>
<dbReference type="PANTHER" id="PTHR23074:SF17">
    <property type="entry name" value="FIDGETIN-LIKE PROTEIN 1"/>
    <property type="match status" value="1"/>
</dbReference>
<dbReference type="CDD" id="cd19509">
    <property type="entry name" value="RecA-like_VPS4-like"/>
    <property type="match status" value="1"/>
</dbReference>
<reference evidence="8" key="1">
    <citation type="submission" date="2021-01" db="EMBL/GenBank/DDBJ databases">
        <authorList>
            <consortium name="Genoscope - CEA"/>
            <person name="William W."/>
        </authorList>
    </citation>
    <scope>NUCLEOTIDE SEQUENCE</scope>
</reference>
<dbReference type="PROSITE" id="PS00674">
    <property type="entry name" value="AAA"/>
    <property type="match status" value="1"/>
</dbReference>
<dbReference type="EMBL" id="CAJJDN010000004">
    <property type="protein sequence ID" value="CAD8049454.1"/>
    <property type="molecule type" value="Genomic_DNA"/>
</dbReference>
<name>A0A8S1KF09_9CILI</name>
<comment type="subcellular location">
    <subcellularLocation>
        <location evidence="1">Cytoplasm</location>
    </subcellularLocation>
</comment>
<protein>
    <recommendedName>
        <fullName evidence="7">AAA+ ATPase domain-containing protein</fullName>
    </recommendedName>
</protein>
<dbReference type="GO" id="GO:0005737">
    <property type="term" value="C:cytoplasm"/>
    <property type="evidence" value="ECO:0007669"/>
    <property type="project" value="UniProtKB-SubCell"/>
</dbReference>
<keyword evidence="5 6" id="KW-0067">ATP-binding</keyword>
<dbReference type="SMART" id="SM00382">
    <property type="entry name" value="AAA"/>
    <property type="match status" value="1"/>
</dbReference>
<dbReference type="PANTHER" id="PTHR23074">
    <property type="entry name" value="AAA DOMAIN-CONTAINING"/>
    <property type="match status" value="1"/>
</dbReference>
<accession>A0A8S1KF09</accession>
<comment type="caution">
    <text evidence="8">The sequence shown here is derived from an EMBL/GenBank/DDBJ whole genome shotgun (WGS) entry which is preliminary data.</text>
</comment>
<evidence type="ECO:0000256" key="4">
    <source>
        <dbReference type="ARBA" id="ARBA00022741"/>
    </source>
</evidence>
<dbReference type="GO" id="GO:0016887">
    <property type="term" value="F:ATP hydrolysis activity"/>
    <property type="evidence" value="ECO:0007669"/>
    <property type="project" value="InterPro"/>
</dbReference>
<evidence type="ECO:0000313" key="9">
    <source>
        <dbReference type="Proteomes" id="UP000692954"/>
    </source>
</evidence>
<keyword evidence="3" id="KW-0963">Cytoplasm</keyword>
<evidence type="ECO:0000259" key="7">
    <source>
        <dbReference type="SMART" id="SM00382"/>
    </source>
</evidence>
<evidence type="ECO:0000256" key="3">
    <source>
        <dbReference type="ARBA" id="ARBA00022490"/>
    </source>
</evidence>
<dbReference type="FunFam" id="1.10.8.60:FF:000022">
    <property type="entry name" value="Fidgetin like 1"/>
    <property type="match status" value="1"/>
</dbReference>
<dbReference type="Pfam" id="PF17862">
    <property type="entry name" value="AAA_lid_3"/>
    <property type="match status" value="1"/>
</dbReference>
<gene>
    <name evidence="8" type="ORF">PSON_ATCC_30995.1.T0040142</name>
</gene>
<evidence type="ECO:0000256" key="1">
    <source>
        <dbReference type="ARBA" id="ARBA00004496"/>
    </source>
</evidence>
<evidence type="ECO:0000256" key="5">
    <source>
        <dbReference type="ARBA" id="ARBA00022840"/>
    </source>
</evidence>
<dbReference type="InterPro" id="IPR041569">
    <property type="entry name" value="AAA_lid_3"/>
</dbReference>
<dbReference type="InterPro" id="IPR003959">
    <property type="entry name" value="ATPase_AAA_core"/>
</dbReference>
<evidence type="ECO:0000256" key="6">
    <source>
        <dbReference type="RuleBase" id="RU003651"/>
    </source>
</evidence>
<dbReference type="InterPro" id="IPR050304">
    <property type="entry name" value="MT-severing_AAA_ATPase"/>
</dbReference>
<dbReference type="Pfam" id="PF00004">
    <property type="entry name" value="AAA"/>
    <property type="match status" value="1"/>
</dbReference>
<organism evidence="8 9">
    <name type="scientific">Paramecium sonneborni</name>
    <dbReference type="NCBI Taxonomy" id="65129"/>
    <lineage>
        <taxon>Eukaryota</taxon>
        <taxon>Sar</taxon>
        <taxon>Alveolata</taxon>
        <taxon>Ciliophora</taxon>
        <taxon>Intramacronucleata</taxon>
        <taxon>Oligohymenophorea</taxon>
        <taxon>Peniculida</taxon>
        <taxon>Parameciidae</taxon>
        <taxon>Paramecium</taxon>
    </lineage>
</organism>
<sequence>MIKQPKQSDEKQIILSRSSNSNFSIKKQAQTPNIDLNQQVQNAYKMIEQGMKYYQNQQYSMAKVVLVNSSQILLPVIKQKKQNQEEHATEHQELIKAINTAEICTQKVDQLFQNIASQDPYSKQIIETAMNRKFEVSFDEIIGLESIKKQLDEVLILPNLRPDIFTGIRAPPKGILFYGPPGNGKTLLAKAVANQIKCCFFNVSASTLVQKHLGEGEKLMKTLFKIAFQFQPSVIFIDEIDSILSSRSSEEHEASRRLKTEFLVSFDGMQTSDQDRIFLIGATNRPQDIDGAVLRRFTVKILIDQPDQKARLALVKSLMSNVNHSILGPAFDKICEKLAGYSASDIKAVVKEACMQPLRQDKIAIVTISAQNIRPVRKEDFEFAINKVKPSLTEKQYQEYISFNKSGS</sequence>
<proteinExistence type="inferred from homology"/>
<evidence type="ECO:0000313" key="8">
    <source>
        <dbReference type="EMBL" id="CAD8049454.1"/>
    </source>
</evidence>
<keyword evidence="9" id="KW-1185">Reference proteome</keyword>